<dbReference type="GO" id="GO:0005634">
    <property type="term" value="C:nucleus"/>
    <property type="evidence" value="ECO:0007669"/>
    <property type="project" value="TreeGrafter"/>
</dbReference>
<feature type="region of interest" description="Disordered" evidence="6">
    <location>
        <begin position="233"/>
        <end position="327"/>
    </location>
</feature>
<feature type="compositionally biased region" description="Basic and acidic residues" evidence="6">
    <location>
        <begin position="252"/>
        <end position="280"/>
    </location>
</feature>
<sequence length="1087" mass="125505">MTEYLIDQVFTYEKLADPLDTAYVTYVKEDYTEIPPVLPVPSSHKYLRAEDMVTAFKMTYCPSCNVTAKFIKNRTPKSCKFCGTDFQYRCGQCQKIYQRLRTLHTHLKYECEKEPSFACDQCSFRTSLKCNLTVHMQCKHTDPVNRPKCDKCGRSYKLKRYLKIHEKTCTGKEESMVFPIDDKSCIKECISGSGFQQIFIKEEHSNDMNSTMNPSEDSQVVYCPKYTVANKSAADAEKTKMPVKKAKPGPLSRKDKSKASPKETETGPSIDADKNKKPTEETPELATSTNADKSDKLTEETAPGTSTDAAKSETSTKGPEPAASNLGSTGECIFIKTEIEYSSGDDDNDATTEDDNGTKAGTSDPLATNWAMVYCATCKVLSEYVRTKTKRNCTNCQNPLFYQCTRCKKCLSTLQCLQTHIKVHEREEHHCEHCDFRTANKNVLQQHLETRHVTRGPFGREECPKCKRTYKSRKLMLMHSKRCGVTPEFKCGFCPYMAKTIMILRDHVKKRHISKEESVCECGKKFTNKKYFEKHQQNCDKGVENLILKLCANTNFMKVEELSYSLEDYISVKDENPTIMETAFIKEEFTYCSDDESTLSAENIPDLLSLEMEEFDYKEDCLRETRDPLESESDSMVEEFADNDSKLEYCSNCKVSTIIDVTQQPKKYEIRNCPICKIQLQYRCRRCKKFYKWFGSLNFHVSQICGKEPSYRCNNCTFMTNSKGGLTVHMRSKHTAEMTPHKCSKCPKIYKHRTHMLRHQRQCIGMIYECNVCDYKSLTKYFYELHLIGKKSNDSKGHVKEELQIEWDDESQATSIADLTDQQSSDGEEHELIVEEPSNESDSSVENESRAMEEALDASGKIVYCTKCKVWTSLKKPLKKSWEKRCIICDTRLRYKCEKNPNDSESYAKEKLENERNREIQSTLPDLTGKNSPEVEEHQTEKEPSNQDELDEEGKLGYCYQCRVYTIVEEPLTLSRKSNCPTCHTELKYKCRGCRRNYMTYKFFLIHKTSKNCCEKNSKEPSIRYDCCYCQKQCNSMHNLSKHKDKCTKSPTNVKICPFCDMKPLAKDFNWHLAMNHYSILKQENIM</sequence>
<dbReference type="PROSITE" id="PS50157">
    <property type="entry name" value="ZINC_FINGER_C2H2_2"/>
    <property type="match status" value="4"/>
</dbReference>
<feature type="region of interest" description="Disordered" evidence="6">
    <location>
        <begin position="343"/>
        <end position="363"/>
    </location>
</feature>
<keyword evidence="1" id="KW-0479">Metal-binding</keyword>
<evidence type="ECO:0000256" key="3">
    <source>
        <dbReference type="ARBA" id="ARBA00022771"/>
    </source>
</evidence>
<evidence type="ECO:0000256" key="5">
    <source>
        <dbReference type="PROSITE-ProRule" id="PRU00042"/>
    </source>
</evidence>
<feature type="compositionally biased region" description="Acidic residues" evidence="6">
    <location>
        <begin position="343"/>
        <end position="355"/>
    </location>
</feature>
<feature type="region of interest" description="Disordered" evidence="6">
    <location>
        <begin position="820"/>
        <end position="852"/>
    </location>
</feature>
<reference evidence="8" key="1">
    <citation type="submission" date="2021-01" db="UniProtKB">
        <authorList>
            <consortium name="EnsemblMetazoa"/>
        </authorList>
    </citation>
    <scope>IDENTIFICATION</scope>
</reference>
<dbReference type="EnsemblMetazoa" id="XM_003426483">
    <property type="protein sequence ID" value="XP_003426531"/>
    <property type="gene ID" value="LOC100678795"/>
</dbReference>
<dbReference type="SUPFAM" id="SSF57667">
    <property type="entry name" value="beta-beta-alpha zinc fingers"/>
    <property type="match status" value="1"/>
</dbReference>
<feature type="domain" description="C2H2-type" evidence="7">
    <location>
        <begin position="147"/>
        <end position="174"/>
    </location>
</feature>
<dbReference type="Gene3D" id="3.30.160.60">
    <property type="entry name" value="Classic Zinc Finger"/>
    <property type="match status" value="4"/>
</dbReference>
<protein>
    <recommendedName>
        <fullName evidence="7">C2H2-type domain-containing protein</fullName>
    </recommendedName>
</protein>
<feature type="compositionally biased region" description="Basic and acidic residues" evidence="6">
    <location>
        <begin position="903"/>
        <end position="919"/>
    </location>
</feature>
<feature type="compositionally biased region" description="Polar residues" evidence="6">
    <location>
        <begin position="920"/>
        <end position="931"/>
    </location>
</feature>
<dbReference type="GeneID" id="100678795"/>
<dbReference type="OrthoDB" id="10004641at2759"/>
<dbReference type="GO" id="GO:0000981">
    <property type="term" value="F:DNA-binding transcription factor activity, RNA polymerase II-specific"/>
    <property type="evidence" value="ECO:0007669"/>
    <property type="project" value="TreeGrafter"/>
</dbReference>
<feature type="domain" description="C2H2-type" evidence="7">
    <location>
        <begin position="88"/>
        <end position="115"/>
    </location>
</feature>
<evidence type="ECO:0000313" key="8">
    <source>
        <dbReference type="EnsemblMetazoa" id="XP_003426531"/>
    </source>
</evidence>
<dbReference type="PROSITE" id="PS00028">
    <property type="entry name" value="ZINC_FINGER_C2H2_1"/>
    <property type="match status" value="1"/>
</dbReference>
<evidence type="ECO:0000256" key="6">
    <source>
        <dbReference type="SAM" id="MobiDB-lite"/>
    </source>
</evidence>
<evidence type="ECO:0000313" key="9">
    <source>
        <dbReference type="Proteomes" id="UP000002358"/>
    </source>
</evidence>
<keyword evidence="2" id="KW-0677">Repeat</keyword>
<evidence type="ECO:0000256" key="4">
    <source>
        <dbReference type="ARBA" id="ARBA00022833"/>
    </source>
</evidence>
<dbReference type="AlphaFoldDB" id="A0A7M7LNP8"/>
<organism evidence="8 9">
    <name type="scientific">Nasonia vitripennis</name>
    <name type="common">Parasitic wasp</name>
    <dbReference type="NCBI Taxonomy" id="7425"/>
    <lineage>
        <taxon>Eukaryota</taxon>
        <taxon>Metazoa</taxon>
        <taxon>Ecdysozoa</taxon>
        <taxon>Arthropoda</taxon>
        <taxon>Hexapoda</taxon>
        <taxon>Insecta</taxon>
        <taxon>Pterygota</taxon>
        <taxon>Neoptera</taxon>
        <taxon>Endopterygota</taxon>
        <taxon>Hymenoptera</taxon>
        <taxon>Apocrita</taxon>
        <taxon>Proctotrupomorpha</taxon>
        <taxon>Chalcidoidea</taxon>
        <taxon>Pteromalidae</taxon>
        <taxon>Pteromalinae</taxon>
        <taxon>Nasonia</taxon>
    </lineage>
</organism>
<evidence type="ECO:0000256" key="1">
    <source>
        <dbReference type="ARBA" id="ARBA00022723"/>
    </source>
</evidence>
<feature type="compositionally biased region" description="Polar residues" evidence="6">
    <location>
        <begin position="303"/>
        <end position="317"/>
    </location>
</feature>
<dbReference type="SMART" id="SM00355">
    <property type="entry name" value="ZnF_C2H2"/>
    <property type="match status" value="13"/>
</dbReference>
<feature type="region of interest" description="Disordered" evidence="6">
    <location>
        <begin position="903"/>
        <end position="950"/>
    </location>
</feature>
<dbReference type="RefSeq" id="XP_003426531.2">
    <property type="nucleotide sequence ID" value="XM_003426483.3"/>
</dbReference>
<name>A0A7M7LNP8_NASVI</name>
<keyword evidence="9" id="KW-1185">Reference proteome</keyword>
<feature type="compositionally biased region" description="Basic and acidic residues" evidence="6">
    <location>
        <begin position="933"/>
        <end position="945"/>
    </location>
</feature>
<keyword evidence="3 5" id="KW-0863">Zinc-finger</keyword>
<dbReference type="InterPro" id="IPR013087">
    <property type="entry name" value="Znf_C2H2_type"/>
</dbReference>
<dbReference type="InterPro" id="IPR036236">
    <property type="entry name" value="Znf_C2H2_sf"/>
</dbReference>
<dbReference type="PANTHER" id="PTHR24409:SF295">
    <property type="entry name" value="AZ2-RELATED"/>
    <property type="match status" value="1"/>
</dbReference>
<keyword evidence="4" id="KW-0862">Zinc</keyword>
<dbReference type="GO" id="GO:0000977">
    <property type="term" value="F:RNA polymerase II transcription regulatory region sequence-specific DNA binding"/>
    <property type="evidence" value="ECO:0007669"/>
    <property type="project" value="TreeGrafter"/>
</dbReference>
<proteinExistence type="predicted"/>
<feature type="domain" description="C2H2-type" evidence="7">
    <location>
        <begin position="402"/>
        <end position="429"/>
    </location>
</feature>
<dbReference type="InParanoid" id="A0A7M7LNP8"/>
<dbReference type="KEGG" id="nvi:100678795"/>
<feature type="domain" description="C2H2-type" evidence="7">
    <location>
        <begin position="711"/>
        <end position="739"/>
    </location>
</feature>
<dbReference type="Proteomes" id="UP000002358">
    <property type="component" value="Chromosome 5"/>
</dbReference>
<dbReference type="GO" id="GO:0008270">
    <property type="term" value="F:zinc ion binding"/>
    <property type="evidence" value="ECO:0007669"/>
    <property type="project" value="UniProtKB-KW"/>
</dbReference>
<accession>A0A7M7LNP8</accession>
<evidence type="ECO:0000259" key="7">
    <source>
        <dbReference type="PROSITE" id="PS50157"/>
    </source>
</evidence>
<evidence type="ECO:0000256" key="2">
    <source>
        <dbReference type="ARBA" id="ARBA00022737"/>
    </source>
</evidence>
<dbReference type="PANTHER" id="PTHR24409">
    <property type="entry name" value="ZINC FINGER PROTEIN 142"/>
    <property type="match status" value="1"/>
</dbReference>